<sequence length="210" mass="24453">MAKLLSHIRIGLSTLYGRIKSLIHKPKSHDRKRLDRSLWRVGVIFCAVFKAVLEGKCNRIYENHRRREDGSVTFYWRVEEASGRTRHQFPSSMGHRERMAMLSINMCRCCIVIMDPSLRVLTEAIPITVTEVYLYTVPKVRYKGWVAYASGEIVEQDTTCIYTIFKITPDYVKPMNSPEDEEGLVLDGSHWNMLTRQESRIGLNTGWRIR</sequence>
<gene>
    <name evidence="1" type="ORF">CC78DRAFT_582846</name>
</gene>
<proteinExistence type="predicted"/>
<organism evidence="1 2">
    <name type="scientific">Lojkania enalia</name>
    <dbReference type="NCBI Taxonomy" id="147567"/>
    <lineage>
        <taxon>Eukaryota</taxon>
        <taxon>Fungi</taxon>
        <taxon>Dikarya</taxon>
        <taxon>Ascomycota</taxon>
        <taxon>Pezizomycotina</taxon>
        <taxon>Dothideomycetes</taxon>
        <taxon>Pleosporomycetidae</taxon>
        <taxon>Pleosporales</taxon>
        <taxon>Pleosporales incertae sedis</taxon>
        <taxon>Lojkania</taxon>
    </lineage>
</organism>
<keyword evidence="2" id="KW-1185">Reference proteome</keyword>
<name>A0A9P4N1D3_9PLEO</name>
<protein>
    <submittedName>
        <fullName evidence="1">Uncharacterized protein</fullName>
    </submittedName>
</protein>
<dbReference type="Proteomes" id="UP000800093">
    <property type="component" value="Unassembled WGS sequence"/>
</dbReference>
<evidence type="ECO:0000313" key="2">
    <source>
        <dbReference type="Proteomes" id="UP000800093"/>
    </source>
</evidence>
<comment type="caution">
    <text evidence="1">The sequence shown here is derived from an EMBL/GenBank/DDBJ whole genome shotgun (WGS) entry which is preliminary data.</text>
</comment>
<evidence type="ECO:0000313" key="1">
    <source>
        <dbReference type="EMBL" id="KAF2262242.1"/>
    </source>
</evidence>
<reference evidence="2" key="1">
    <citation type="journal article" date="2020" name="Stud. Mycol.">
        <title>101 Dothideomycetes genomes: A test case for predicting lifestyles and emergence of pathogens.</title>
        <authorList>
            <person name="Haridas S."/>
            <person name="Albert R."/>
            <person name="Binder M."/>
            <person name="Bloem J."/>
            <person name="LaButti K."/>
            <person name="Salamov A."/>
            <person name="Andreopoulos B."/>
            <person name="Baker S."/>
            <person name="Barry K."/>
            <person name="Bills G."/>
            <person name="Bluhm B."/>
            <person name="Cannon C."/>
            <person name="Castanera R."/>
            <person name="Culley D."/>
            <person name="Daum C."/>
            <person name="Ezra D."/>
            <person name="Gonzalez J."/>
            <person name="Henrissat B."/>
            <person name="Kuo A."/>
            <person name="Liang C."/>
            <person name="Lipzen A."/>
            <person name="Lutzoni F."/>
            <person name="Magnuson J."/>
            <person name="Mondo S."/>
            <person name="Nolan M."/>
            <person name="Ohm R."/>
            <person name="Pangilinan J."/>
            <person name="Park H.-J."/>
            <person name="Ramirez L."/>
            <person name="Alfaro M."/>
            <person name="Sun H."/>
            <person name="Tritt A."/>
            <person name="Yoshinaga Y."/>
            <person name="Zwiers L.-H."/>
            <person name="Turgeon B."/>
            <person name="Goodwin S."/>
            <person name="Spatafora J."/>
            <person name="Crous P."/>
            <person name="Grigoriev I."/>
        </authorList>
    </citation>
    <scope>NUCLEOTIDE SEQUENCE [LARGE SCALE GENOMIC DNA]</scope>
    <source>
        <strain evidence="2">CBS 304.66</strain>
    </source>
</reference>
<dbReference type="EMBL" id="ML986643">
    <property type="protein sequence ID" value="KAF2262242.1"/>
    <property type="molecule type" value="Genomic_DNA"/>
</dbReference>
<accession>A0A9P4N1D3</accession>
<dbReference type="AlphaFoldDB" id="A0A9P4N1D3"/>